<gene>
    <name evidence="2" type="ORF">BDA99DRAFT_448971</name>
</gene>
<name>A0AAD5JW57_9FUNG</name>
<accession>A0AAD5JW57</accession>
<dbReference type="AlphaFoldDB" id="A0AAD5JW57"/>
<dbReference type="GO" id="GO:0005737">
    <property type="term" value="C:cytoplasm"/>
    <property type="evidence" value="ECO:0007669"/>
    <property type="project" value="TreeGrafter"/>
</dbReference>
<dbReference type="PROSITE" id="PS50010">
    <property type="entry name" value="DH_2"/>
    <property type="match status" value="1"/>
</dbReference>
<dbReference type="InterPro" id="IPR051092">
    <property type="entry name" value="FYVE_RhoGEF_PH"/>
</dbReference>
<dbReference type="PANTHER" id="PTHR12673:SF159">
    <property type="entry name" value="LD03170P"/>
    <property type="match status" value="1"/>
</dbReference>
<dbReference type="Proteomes" id="UP001209540">
    <property type="component" value="Unassembled WGS sequence"/>
</dbReference>
<reference evidence="2" key="2">
    <citation type="submission" date="2023-02" db="EMBL/GenBank/DDBJ databases">
        <authorList>
            <consortium name="DOE Joint Genome Institute"/>
            <person name="Mondo S.J."/>
            <person name="Chang Y."/>
            <person name="Wang Y."/>
            <person name="Ahrendt S."/>
            <person name="Andreopoulos W."/>
            <person name="Barry K."/>
            <person name="Beard J."/>
            <person name="Benny G.L."/>
            <person name="Blankenship S."/>
            <person name="Bonito G."/>
            <person name="Cuomo C."/>
            <person name="Desiro A."/>
            <person name="Gervers K.A."/>
            <person name="Hundley H."/>
            <person name="Kuo A."/>
            <person name="LaButti K."/>
            <person name="Lang B.F."/>
            <person name="Lipzen A."/>
            <person name="O'Donnell K."/>
            <person name="Pangilinan J."/>
            <person name="Reynolds N."/>
            <person name="Sandor L."/>
            <person name="Smith M.W."/>
            <person name="Tsang A."/>
            <person name="Grigoriev I.V."/>
            <person name="Stajich J.E."/>
            <person name="Spatafora J.W."/>
        </authorList>
    </citation>
    <scope>NUCLEOTIDE SEQUENCE</scope>
    <source>
        <strain evidence="2">RSA 2281</strain>
    </source>
</reference>
<dbReference type="Gene3D" id="1.20.900.10">
    <property type="entry name" value="Dbl homology (DH) domain"/>
    <property type="match status" value="1"/>
</dbReference>
<dbReference type="GO" id="GO:0005085">
    <property type="term" value="F:guanyl-nucleotide exchange factor activity"/>
    <property type="evidence" value="ECO:0007669"/>
    <property type="project" value="InterPro"/>
</dbReference>
<proteinExistence type="predicted"/>
<dbReference type="SMART" id="SM00325">
    <property type="entry name" value="RhoGEF"/>
    <property type="match status" value="1"/>
</dbReference>
<dbReference type="InterPro" id="IPR000219">
    <property type="entry name" value="DH_dom"/>
</dbReference>
<feature type="non-terminal residue" evidence="2">
    <location>
        <position position="202"/>
    </location>
</feature>
<organism evidence="2 3">
    <name type="scientific">Phascolomyces articulosus</name>
    <dbReference type="NCBI Taxonomy" id="60185"/>
    <lineage>
        <taxon>Eukaryota</taxon>
        <taxon>Fungi</taxon>
        <taxon>Fungi incertae sedis</taxon>
        <taxon>Mucoromycota</taxon>
        <taxon>Mucoromycotina</taxon>
        <taxon>Mucoromycetes</taxon>
        <taxon>Mucorales</taxon>
        <taxon>Lichtheimiaceae</taxon>
        <taxon>Phascolomyces</taxon>
    </lineage>
</organism>
<dbReference type="EMBL" id="JAIXMP010000069">
    <property type="protein sequence ID" value="KAI9243628.1"/>
    <property type="molecule type" value="Genomic_DNA"/>
</dbReference>
<evidence type="ECO:0000313" key="2">
    <source>
        <dbReference type="EMBL" id="KAI9243628.1"/>
    </source>
</evidence>
<dbReference type="Pfam" id="PF00621">
    <property type="entry name" value="RhoGEF"/>
    <property type="match status" value="1"/>
</dbReference>
<keyword evidence="3" id="KW-1185">Reference proteome</keyword>
<dbReference type="PANTHER" id="PTHR12673">
    <property type="entry name" value="FACIOGENITAL DYSPLASIA PROTEIN"/>
    <property type="match status" value="1"/>
</dbReference>
<evidence type="ECO:0000259" key="1">
    <source>
        <dbReference type="PROSITE" id="PS50010"/>
    </source>
</evidence>
<evidence type="ECO:0000313" key="3">
    <source>
        <dbReference type="Proteomes" id="UP001209540"/>
    </source>
</evidence>
<dbReference type="SUPFAM" id="SSF48065">
    <property type="entry name" value="DBL homology domain (DH-domain)"/>
    <property type="match status" value="1"/>
</dbReference>
<protein>
    <submittedName>
        <fullName evidence="2">Dbl homology domain-containing protein</fullName>
    </submittedName>
</protein>
<feature type="domain" description="DH" evidence="1">
    <location>
        <begin position="1"/>
        <end position="197"/>
    </location>
</feature>
<comment type="caution">
    <text evidence="2">The sequence shown here is derived from an EMBL/GenBank/DDBJ whole genome shotgun (WGS) entry which is preliminary data.</text>
</comment>
<reference evidence="2" key="1">
    <citation type="journal article" date="2022" name="IScience">
        <title>Evolution of zygomycete secretomes and the origins of terrestrial fungal ecologies.</title>
        <authorList>
            <person name="Chang Y."/>
            <person name="Wang Y."/>
            <person name="Mondo S."/>
            <person name="Ahrendt S."/>
            <person name="Andreopoulos W."/>
            <person name="Barry K."/>
            <person name="Beard J."/>
            <person name="Benny G.L."/>
            <person name="Blankenship S."/>
            <person name="Bonito G."/>
            <person name="Cuomo C."/>
            <person name="Desiro A."/>
            <person name="Gervers K.A."/>
            <person name="Hundley H."/>
            <person name="Kuo A."/>
            <person name="LaButti K."/>
            <person name="Lang B.F."/>
            <person name="Lipzen A."/>
            <person name="O'Donnell K."/>
            <person name="Pangilinan J."/>
            <person name="Reynolds N."/>
            <person name="Sandor L."/>
            <person name="Smith M.E."/>
            <person name="Tsang A."/>
            <person name="Grigoriev I.V."/>
            <person name="Stajich J.E."/>
            <person name="Spatafora J.W."/>
        </authorList>
    </citation>
    <scope>NUCLEOTIDE SEQUENCE</scope>
    <source>
        <strain evidence="2">RSA 2281</strain>
    </source>
</reference>
<dbReference type="InterPro" id="IPR035899">
    <property type="entry name" value="DBL_dom_sf"/>
</dbReference>
<sequence>ELYTTEKSFHRLLKLIHTRYMQPMISASQEPAPLVKESDIPVLFRHLPEMLQLSEKILHNNNNHKRLSSSSSFLSASSSTSSATFSLVRVGRIFQMLEQEMVVFLKYAVHYEAHSKLIRRACNNVVFLKIEQESLTRKDTNRMGISDYLIAPFQRVPRYCLLIKDLMKHTDRNDSQLAELDVALKMLTGLTVAMDHVQKIPR</sequence>